<accession>A0A967EF65</accession>
<dbReference type="PROSITE" id="PS51257">
    <property type="entry name" value="PROKAR_LIPOPROTEIN"/>
    <property type="match status" value="1"/>
</dbReference>
<comment type="caution">
    <text evidence="2">The sequence shown here is derived from an EMBL/GenBank/DDBJ whole genome shotgun (WGS) entry which is preliminary data.</text>
</comment>
<organism evidence="2 3">
    <name type="scientific">Roseovarius gahaiensis</name>
    <dbReference type="NCBI Taxonomy" id="2716691"/>
    <lineage>
        <taxon>Bacteria</taxon>
        <taxon>Pseudomonadati</taxon>
        <taxon>Pseudomonadota</taxon>
        <taxon>Alphaproteobacteria</taxon>
        <taxon>Rhodobacterales</taxon>
        <taxon>Roseobacteraceae</taxon>
        <taxon>Roseovarius</taxon>
    </lineage>
</organism>
<feature type="chain" id="PRO_5038088423" evidence="1">
    <location>
        <begin position="24"/>
        <end position="179"/>
    </location>
</feature>
<dbReference type="EMBL" id="JAAORB010000023">
    <property type="protein sequence ID" value="NHQ75033.1"/>
    <property type="molecule type" value="Genomic_DNA"/>
</dbReference>
<protein>
    <submittedName>
        <fullName evidence="2">Uncharacterized protein</fullName>
    </submittedName>
</protein>
<reference evidence="2" key="1">
    <citation type="submission" date="2020-03" db="EMBL/GenBank/DDBJ databases">
        <title>Roseovarius gahaiensis sp. nov., isolated from Gahai Saline Lake, China.</title>
        <authorList>
            <person name="Sun X."/>
        </authorList>
    </citation>
    <scope>NUCLEOTIDE SEQUENCE</scope>
    <source>
        <strain evidence="2">GH877</strain>
    </source>
</reference>
<gene>
    <name evidence="2" type="ORF">HAT86_11240</name>
</gene>
<evidence type="ECO:0000313" key="2">
    <source>
        <dbReference type="EMBL" id="NHQ75033.1"/>
    </source>
</evidence>
<keyword evidence="1" id="KW-0732">Signal</keyword>
<dbReference type="Proteomes" id="UP000639775">
    <property type="component" value="Unassembled WGS sequence"/>
</dbReference>
<dbReference type="RefSeq" id="WP_167197437.1">
    <property type="nucleotide sequence ID" value="NZ_JAAORB010000023.1"/>
</dbReference>
<proteinExistence type="predicted"/>
<evidence type="ECO:0000313" key="3">
    <source>
        <dbReference type="Proteomes" id="UP000639775"/>
    </source>
</evidence>
<evidence type="ECO:0000256" key="1">
    <source>
        <dbReference type="SAM" id="SignalP"/>
    </source>
</evidence>
<sequence>MTRKAALLCITMLGCLPGSVANSETPCSNAKEPRIAAACSCDEYLAALGVVVASAKVYWIREESDLFRSALAGFESQKRRFSIVAGSRAYALLMQPSPIAPGEVSNSTMLQITLQGREGDEGVIALAQALMENTDAEPIRQGLIQYKRRDWPSSDLVTKYFEGYEEMMVKACREDFNAN</sequence>
<keyword evidence="3" id="KW-1185">Reference proteome</keyword>
<feature type="signal peptide" evidence="1">
    <location>
        <begin position="1"/>
        <end position="23"/>
    </location>
</feature>
<dbReference type="AlphaFoldDB" id="A0A967EF65"/>
<name>A0A967EF65_9RHOB</name>